<sequence length="250" mass="28506">MFVPCFSDETWDFTNSTLVVPAISVGNVGQLACDLLIHNLNLQKIGYFCVELFLPLVANNPFYTSNKNENSLSLSTEVYHSSTQQITVIQLRSPLVKGKRQTFCEALTQWFKALHFKELITLSSLHAFERSDSQLLGQPFRYLQSSACDPEKFVEFGWSQLEQRNVGHGDRVLFMPGGGFTKQLYKMCSEENIPNVVLLTFCSEGDNIPEAVTLTQRLNQWKSFSSKLNSWNYPKSWSHLFGNEPPKEIF</sequence>
<dbReference type="GO" id="GO:0005634">
    <property type="term" value="C:nucleus"/>
    <property type="evidence" value="ECO:0007669"/>
    <property type="project" value="TreeGrafter"/>
</dbReference>
<dbReference type="GO" id="GO:0005829">
    <property type="term" value="C:cytosol"/>
    <property type="evidence" value="ECO:0007669"/>
    <property type="project" value="TreeGrafter"/>
</dbReference>
<evidence type="ECO:0000256" key="3">
    <source>
        <dbReference type="ARBA" id="ARBA00025745"/>
    </source>
</evidence>
<dbReference type="EMBL" id="LR789391">
    <property type="protein sequence ID" value="CAB3265253.1"/>
    <property type="molecule type" value="mRNA"/>
</dbReference>
<keyword evidence="2 4" id="KW-0143">Chaperone</keyword>
<accession>A0A6F9DQJ0</accession>
<comment type="similarity">
    <text evidence="3 4">Belongs to the PSMG2 family.</text>
</comment>
<organism evidence="5">
    <name type="scientific">Phallusia mammillata</name>
    <dbReference type="NCBI Taxonomy" id="59560"/>
    <lineage>
        <taxon>Eukaryota</taxon>
        <taxon>Metazoa</taxon>
        <taxon>Chordata</taxon>
        <taxon>Tunicata</taxon>
        <taxon>Ascidiacea</taxon>
        <taxon>Phlebobranchia</taxon>
        <taxon>Ascidiidae</taxon>
        <taxon>Phallusia</taxon>
    </lineage>
</organism>
<gene>
    <name evidence="5" type="primary">Psmg2</name>
</gene>
<dbReference type="Gene3D" id="3.40.50.10900">
    <property type="entry name" value="PAC-like subunit"/>
    <property type="match status" value="2"/>
</dbReference>
<keyword evidence="5" id="KW-0647">Proteasome</keyword>
<dbReference type="GO" id="GO:0043248">
    <property type="term" value="P:proteasome assembly"/>
    <property type="evidence" value="ECO:0007669"/>
    <property type="project" value="TreeGrafter"/>
</dbReference>
<dbReference type="PIRSF" id="PIRSF010044">
    <property type="entry name" value="UCP010044"/>
    <property type="match status" value="1"/>
</dbReference>
<evidence type="ECO:0000256" key="4">
    <source>
        <dbReference type="PIRNR" id="PIRNR010044"/>
    </source>
</evidence>
<dbReference type="PANTHER" id="PTHR12970">
    <property type="entry name" value="PROTEASOME ASSEMBLY CHAPERONE 2"/>
    <property type="match status" value="1"/>
</dbReference>
<reference evidence="5" key="1">
    <citation type="submission" date="2020-04" db="EMBL/GenBank/DDBJ databases">
        <authorList>
            <person name="Neveu A P."/>
        </authorList>
    </citation>
    <scope>NUCLEOTIDE SEQUENCE</scope>
    <source>
        <tissue evidence="5">Whole embryo</tissue>
    </source>
</reference>
<dbReference type="AlphaFoldDB" id="A0A6F9DQJ0"/>
<protein>
    <recommendedName>
        <fullName evidence="1 4">Proteasome assembly chaperone 2</fullName>
    </recommendedName>
</protein>
<evidence type="ECO:0000313" key="5">
    <source>
        <dbReference type="EMBL" id="CAB3265253.1"/>
    </source>
</evidence>
<dbReference type="GO" id="GO:0000502">
    <property type="term" value="C:proteasome complex"/>
    <property type="evidence" value="ECO:0007669"/>
    <property type="project" value="UniProtKB-KW"/>
</dbReference>
<evidence type="ECO:0000256" key="1">
    <source>
        <dbReference type="ARBA" id="ARBA00019186"/>
    </source>
</evidence>
<comment type="subunit">
    <text evidence="4">Forms a heterodimer with PSMG1.</text>
</comment>
<evidence type="ECO:0000256" key="2">
    <source>
        <dbReference type="ARBA" id="ARBA00023186"/>
    </source>
</evidence>
<dbReference type="Pfam" id="PF09754">
    <property type="entry name" value="PAC2"/>
    <property type="match status" value="1"/>
</dbReference>
<dbReference type="InterPro" id="IPR016562">
    <property type="entry name" value="Proteasome_assmbl_chp_2_euk"/>
</dbReference>
<dbReference type="PANTHER" id="PTHR12970:SF1">
    <property type="entry name" value="PROTEASOME ASSEMBLY CHAPERONE 2"/>
    <property type="match status" value="1"/>
</dbReference>
<proteinExistence type="evidence at transcript level"/>
<comment type="function">
    <text evidence="4">Chaperone protein which promotes assembly of the 20S proteasome as part of a heterodimer with PSMG1.</text>
</comment>
<dbReference type="InterPro" id="IPR019151">
    <property type="entry name" value="Proteasome_assmbl_chaperone_2"/>
</dbReference>
<dbReference type="SUPFAM" id="SSF159659">
    <property type="entry name" value="Cgl1923-like"/>
    <property type="match status" value="1"/>
</dbReference>
<name>A0A6F9DQJ0_9ASCI</name>
<dbReference type="InterPro" id="IPR038389">
    <property type="entry name" value="PSMG2_sf"/>
</dbReference>